<protein>
    <submittedName>
        <fullName evidence="2">Uncharacterized protein</fullName>
    </submittedName>
</protein>
<evidence type="ECO:0000313" key="3">
    <source>
        <dbReference type="Proteomes" id="UP000326289"/>
    </source>
</evidence>
<accession>A0A5N6IM13</accession>
<proteinExistence type="predicted"/>
<reference evidence="2 3" key="1">
    <citation type="submission" date="2019-04" db="EMBL/GenBank/DDBJ databases">
        <title>Fungal friends and foes A comparative genomics study of 23 Aspergillus species from section Flavi.</title>
        <authorList>
            <consortium name="DOE Joint Genome Institute"/>
            <person name="Kjaerbolling I."/>
            <person name="Vesth T.C."/>
            <person name="Frisvad J.C."/>
            <person name="Nybo J.L."/>
            <person name="Theobald S."/>
            <person name="Kildgaard S."/>
            <person name="Petersen T.I."/>
            <person name="Kuo A."/>
            <person name="Sato A."/>
            <person name="Lyhne E.K."/>
            <person name="Kogle M.E."/>
            <person name="Wiebenga A."/>
            <person name="Kun R.S."/>
            <person name="Lubbers R.J."/>
            <person name="Makela M.R."/>
            <person name="Barry K."/>
            <person name="Chovatia M."/>
            <person name="Clum A."/>
            <person name="Daum C."/>
            <person name="Haridas S."/>
            <person name="He G."/>
            <person name="LaButti K."/>
            <person name="Lipzen A."/>
            <person name="Mondo S."/>
            <person name="Pangilinan J."/>
            <person name="Riley R."/>
            <person name="Salamov A."/>
            <person name="Simmons B.A."/>
            <person name="Magnuson J.K."/>
            <person name="Henrissat B."/>
            <person name="Mortensen U.H."/>
            <person name="Larsen T.O."/>
            <person name="De vries R.P."/>
            <person name="Grigoriev I.V."/>
            <person name="Machida M."/>
            <person name="Baker S.E."/>
            <person name="Andersen M.R."/>
        </authorList>
    </citation>
    <scope>NUCLEOTIDE SEQUENCE [LARGE SCALE GENOMIC DNA]</scope>
    <source>
        <strain evidence="2 3">CBS 117635</strain>
    </source>
</reference>
<organism evidence="2 3">
    <name type="scientific">Aspergillus minisclerotigenes</name>
    <dbReference type="NCBI Taxonomy" id="656917"/>
    <lineage>
        <taxon>Eukaryota</taxon>
        <taxon>Fungi</taxon>
        <taxon>Dikarya</taxon>
        <taxon>Ascomycota</taxon>
        <taxon>Pezizomycotina</taxon>
        <taxon>Eurotiomycetes</taxon>
        <taxon>Eurotiomycetidae</taxon>
        <taxon>Eurotiales</taxon>
        <taxon>Aspergillaceae</taxon>
        <taxon>Aspergillus</taxon>
        <taxon>Aspergillus subgen. Circumdati</taxon>
    </lineage>
</organism>
<sequence>MYVRARVCLLLCQFLNVYLVIFFFFFLFREFRFVLIPSSSAHFLTSMNYPNFRVVYRGSRLCKWLRP</sequence>
<keyword evidence="1" id="KW-1133">Transmembrane helix</keyword>
<feature type="transmembrane region" description="Helical" evidence="1">
    <location>
        <begin position="7"/>
        <end position="28"/>
    </location>
</feature>
<keyword evidence="1" id="KW-0472">Membrane</keyword>
<evidence type="ECO:0000256" key="1">
    <source>
        <dbReference type="SAM" id="Phobius"/>
    </source>
</evidence>
<name>A0A5N6IM13_9EURO</name>
<dbReference type="Proteomes" id="UP000326289">
    <property type="component" value="Unassembled WGS sequence"/>
</dbReference>
<gene>
    <name evidence="2" type="ORF">BDV30DRAFT_45442</name>
</gene>
<evidence type="ECO:0000313" key="2">
    <source>
        <dbReference type="EMBL" id="KAB8267234.1"/>
    </source>
</evidence>
<keyword evidence="3" id="KW-1185">Reference proteome</keyword>
<keyword evidence="1" id="KW-0812">Transmembrane</keyword>
<dbReference type="AlphaFoldDB" id="A0A5N6IM13"/>
<dbReference type="EMBL" id="ML732911">
    <property type="protein sequence ID" value="KAB8267234.1"/>
    <property type="molecule type" value="Genomic_DNA"/>
</dbReference>